<proteinExistence type="predicted"/>
<reference evidence="2" key="3">
    <citation type="submission" date="2025-08" db="UniProtKB">
        <authorList>
            <consortium name="RefSeq"/>
        </authorList>
    </citation>
    <scope>IDENTIFICATION</scope>
    <source>
        <strain evidence="2">NI907</strain>
    </source>
</reference>
<organism evidence="1 2">
    <name type="scientific">Pyricularia grisea</name>
    <name type="common">Crabgrass-specific blast fungus</name>
    <name type="synonym">Magnaporthe grisea</name>
    <dbReference type="NCBI Taxonomy" id="148305"/>
    <lineage>
        <taxon>Eukaryota</taxon>
        <taxon>Fungi</taxon>
        <taxon>Dikarya</taxon>
        <taxon>Ascomycota</taxon>
        <taxon>Pezizomycotina</taxon>
        <taxon>Sordariomycetes</taxon>
        <taxon>Sordariomycetidae</taxon>
        <taxon>Magnaporthales</taxon>
        <taxon>Pyriculariaceae</taxon>
        <taxon>Pyricularia</taxon>
    </lineage>
</organism>
<evidence type="ECO:0000313" key="2">
    <source>
        <dbReference type="RefSeq" id="XP_030977111.1"/>
    </source>
</evidence>
<name>A0A6P8AQC3_PYRGI</name>
<protein>
    <submittedName>
        <fullName evidence="2">Uncharacterized protein</fullName>
    </submittedName>
</protein>
<dbReference type="KEGG" id="pgri:PgNI_12052"/>
<evidence type="ECO:0000313" key="1">
    <source>
        <dbReference type="Proteomes" id="UP000515153"/>
    </source>
</evidence>
<dbReference type="GeneID" id="41966914"/>
<dbReference type="AlphaFoldDB" id="A0A6P8AQC3"/>
<keyword evidence="1" id="KW-1185">Reference proteome</keyword>
<dbReference type="Proteomes" id="UP000515153">
    <property type="component" value="Unplaced"/>
</dbReference>
<reference evidence="2" key="2">
    <citation type="submission" date="2019-10" db="EMBL/GenBank/DDBJ databases">
        <authorList>
            <consortium name="NCBI Genome Project"/>
        </authorList>
    </citation>
    <scope>NUCLEOTIDE SEQUENCE</scope>
    <source>
        <strain evidence="2">NI907</strain>
    </source>
</reference>
<gene>
    <name evidence="2" type="ORF">PgNI_12052</name>
</gene>
<dbReference type="RefSeq" id="XP_030977111.1">
    <property type="nucleotide sequence ID" value="XM_031132009.1"/>
</dbReference>
<sequence>MNLASSATFPPPLYTSMSSGNNYTTIKPVPLPSFIMKASSILILIFVGVSVAAPGTPVQGDMLEVRQQTPRPQPTASPSTCTPGKYRCSGSDIQVCNSSKQWILSAKCSPKKCSEQNGGAYCI</sequence>
<dbReference type="OrthoDB" id="5168947at2759"/>
<accession>A0A6P8AQC3</accession>
<reference evidence="2" key="1">
    <citation type="journal article" date="2019" name="Mol. Biol. Evol.">
        <title>Blast fungal genomes show frequent chromosomal changes, gene gains and losses, and effector gene turnover.</title>
        <authorList>
            <person name="Gomez Luciano L.B."/>
            <person name="Jason Tsai I."/>
            <person name="Chuma I."/>
            <person name="Tosa Y."/>
            <person name="Chen Y.H."/>
            <person name="Li J.Y."/>
            <person name="Li M.Y."/>
            <person name="Jade Lu M.Y."/>
            <person name="Nakayashiki H."/>
            <person name="Li W.H."/>
        </authorList>
    </citation>
    <scope>NUCLEOTIDE SEQUENCE</scope>
    <source>
        <strain evidence="2">NI907</strain>
    </source>
</reference>